<dbReference type="InterPro" id="IPR036380">
    <property type="entry name" value="Isochorismatase-like_sf"/>
</dbReference>
<dbReference type="Gene3D" id="3.40.50.850">
    <property type="entry name" value="Isochorismatase-like"/>
    <property type="match status" value="1"/>
</dbReference>
<dbReference type="Pfam" id="PF00857">
    <property type="entry name" value="Isochorismatase"/>
    <property type="match status" value="1"/>
</dbReference>
<protein>
    <submittedName>
        <fullName evidence="2">Isochorismatase</fullName>
    </submittedName>
</protein>
<dbReference type="SUPFAM" id="SSF52499">
    <property type="entry name" value="Isochorismatase-like hydrolases"/>
    <property type="match status" value="1"/>
</dbReference>
<dbReference type="InterPro" id="IPR000868">
    <property type="entry name" value="Isochorismatase-like_dom"/>
</dbReference>
<accession>A0A918JFP3</accession>
<name>A0A918JFP3_9ALTE</name>
<dbReference type="EMBL" id="BMXP01000001">
    <property type="protein sequence ID" value="GGW76413.1"/>
    <property type="molecule type" value="Genomic_DNA"/>
</dbReference>
<dbReference type="PANTHER" id="PTHR14119:SF3">
    <property type="entry name" value="ISOCHORISMATASE DOMAIN-CONTAINING PROTEIN 2"/>
    <property type="match status" value="1"/>
</dbReference>
<feature type="domain" description="Isochorismatase-like" evidence="1">
    <location>
        <begin position="12"/>
        <end position="161"/>
    </location>
</feature>
<evidence type="ECO:0000259" key="1">
    <source>
        <dbReference type="Pfam" id="PF00857"/>
    </source>
</evidence>
<dbReference type="PANTHER" id="PTHR14119">
    <property type="entry name" value="HYDROLASE"/>
    <property type="match status" value="1"/>
</dbReference>
<evidence type="ECO:0000313" key="3">
    <source>
        <dbReference type="Proteomes" id="UP000631300"/>
    </source>
</evidence>
<comment type="caution">
    <text evidence="2">The sequence shown here is derived from an EMBL/GenBank/DDBJ whole genome shotgun (WGS) entry which is preliminary data.</text>
</comment>
<proteinExistence type="predicted"/>
<organism evidence="2 3">
    <name type="scientific">Alteromonas halophila</name>
    <dbReference type="NCBI Taxonomy" id="516698"/>
    <lineage>
        <taxon>Bacteria</taxon>
        <taxon>Pseudomonadati</taxon>
        <taxon>Pseudomonadota</taxon>
        <taxon>Gammaproteobacteria</taxon>
        <taxon>Alteromonadales</taxon>
        <taxon>Alteromonadaceae</taxon>
        <taxon>Alteromonas/Salinimonas group</taxon>
        <taxon>Alteromonas</taxon>
    </lineage>
</organism>
<sequence>MPTRYLLTEANCALMVVDVQGKLASMVADAEAVTERIVCLIKAARILNIPILWVEHCPARIGATILPVAQALEDTPCYEKASFNALATPSVASAVSQINRQHMLVCGIESHVCVYQSVAGLLAAGMQVSVLEDCVSSRKETDKAAGIRRMASMGTSVRTLEMALFEILGDARHSRFREILSLIK</sequence>
<gene>
    <name evidence="2" type="ORF">GCM10007391_06290</name>
</gene>
<evidence type="ECO:0000313" key="2">
    <source>
        <dbReference type="EMBL" id="GGW76413.1"/>
    </source>
</evidence>
<reference evidence="2" key="1">
    <citation type="journal article" date="2014" name="Int. J. Syst. Evol. Microbiol.">
        <title>Complete genome sequence of Corynebacterium casei LMG S-19264T (=DSM 44701T), isolated from a smear-ripened cheese.</title>
        <authorList>
            <consortium name="US DOE Joint Genome Institute (JGI-PGF)"/>
            <person name="Walter F."/>
            <person name="Albersmeier A."/>
            <person name="Kalinowski J."/>
            <person name="Ruckert C."/>
        </authorList>
    </citation>
    <scope>NUCLEOTIDE SEQUENCE</scope>
    <source>
        <strain evidence="2">KCTC 22164</strain>
    </source>
</reference>
<dbReference type="InterPro" id="IPR050993">
    <property type="entry name" value="Isochorismatase_domain"/>
</dbReference>
<dbReference type="Proteomes" id="UP000631300">
    <property type="component" value="Unassembled WGS sequence"/>
</dbReference>
<dbReference type="RefSeq" id="WP_189403619.1">
    <property type="nucleotide sequence ID" value="NZ_BMXP01000001.1"/>
</dbReference>
<dbReference type="AlphaFoldDB" id="A0A918JFP3"/>
<keyword evidence="3" id="KW-1185">Reference proteome</keyword>
<reference evidence="2" key="2">
    <citation type="submission" date="2020-09" db="EMBL/GenBank/DDBJ databases">
        <authorList>
            <person name="Sun Q."/>
            <person name="Kim S."/>
        </authorList>
    </citation>
    <scope>NUCLEOTIDE SEQUENCE</scope>
    <source>
        <strain evidence="2">KCTC 22164</strain>
    </source>
</reference>